<gene>
    <name evidence="4" type="ORF">JDV02_000584</name>
</gene>
<dbReference type="Gene3D" id="3.40.50.720">
    <property type="entry name" value="NAD(P)-binding Rossmann-like Domain"/>
    <property type="match status" value="1"/>
</dbReference>
<dbReference type="OrthoDB" id="1274115at2759"/>
<reference evidence="4" key="1">
    <citation type="submission" date="2021-11" db="EMBL/GenBank/DDBJ databases">
        <title>Purpureocillium_takamizusanense_genome.</title>
        <authorList>
            <person name="Nguyen N.-H."/>
        </authorList>
    </citation>
    <scope>NUCLEOTIDE SEQUENCE</scope>
    <source>
        <strain evidence="4">PT3</strain>
    </source>
</reference>
<dbReference type="PANTHER" id="PTHR43976">
    <property type="entry name" value="SHORT CHAIN DEHYDROGENASE"/>
    <property type="match status" value="1"/>
</dbReference>
<dbReference type="RefSeq" id="XP_047837369.1">
    <property type="nucleotide sequence ID" value="XM_047981409.1"/>
</dbReference>
<dbReference type="AlphaFoldDB" id="A0A9Q8Q7M3"/>
<evidence type="ECO:0000313" key="4">
    <source>
        <dbReference type="EMBL" id="UNI13888.1"/>
    </source>
</evidence>
<dbReference type="EMBL" id="CP086354">
    <property type="protein sequence ID" value="UNI13888.1"/>
    <property type="molecule type" value="Genomic_DNA"/>
</dbReference>
<organism evidence="4 5">
    <name type="scientific">Purpureocillium takamizusanense</name>
    <dbReference type="NCBI Taxonomy" id="2060973"/>
    <lineage>
        <taxon>Eukaryota</taxon>
        <taxon>Fungi</taxon>
        <taxon>Dikarya</taxon>
        <taxon>Ascomycota</taxon>
        <taxon>Pezizomycotina</taxon>
        <taxon>Sordariomycetes</taxon>
        <taxon>Hypocreomycetidae</taxon>
        <taxon>Hypocreales</taxon>
        <taxon>Ophiocordycipitaceae</taxon>
        <taxon>Purpureocillium</taxon>
    </lineage>
</organism>
<dbReference type="PRINTS" id="PR00080">
    <property type="entry name" value="SDRFAMILY"/>
</dbReference>
<proteinExistence type="inferred from homology"/>
<dbReference type="GeneID" id="72062549"/>
<dbReference type="InterPro" id="IPR036291">
    <property type="entry name" value="NAD(P)-bd_dom_sf"/>
</dbReference>
<name>A0A9Q8Q7M3_9HYPO</name>
<dbReference type="Pfam" id="PF00106">
    <property type="entry name" value="adh_short"/>
    <property type="match status" value="1"/>
</dbReference>
<dbReference type="GO" id="GO:0016491">
    <property type="term" value="F:oxidoreductase activity"/>
    <property type="evidence" value="ECO:0007669"/>
    <property type="project" value="UniProtKB-KW"/>
</dbReference>
<evidence type="ECO:0000256" key="1">
    <source>
        <dbReference type="ARBA" id="ARBA00006484"/>
    </source>
</evidence>
<keyword evidence="2" id="KW-0560">Oxidoreductase</keyword>
<evidence type="ECO:0000256" key="3">
    <source>
        <dbReference type="RuleBase" id="RU000363"/>
    </source>
</evidence>
<evidence type="ECO:0000256" key="2">
    <source>
        <dbReference type="ARBA" id="ARBA00023002"/>
    </source>
</evidence>
<dbReference type="Proteomes" id="UP000829364">
    <property type="component" value="Chromosome 1"/>
</dbReference>
<dbReference type="InterPro" id="IPR051911">
    <property type="entry name" value="SDR_oxidoreductase"/>
</dbReference>
<dbReference type="KEGG" id="ptkz:JDV02_000584"/>
<accession>A0A9Q8Q7M3</accession>
<dbReference type="InterPro" id="IPR002347">
    <property type="entry name" value="SDR_fam"/>
</dbReference>
<keyword evidence="5" id="KW-1185">Reference proteome</keyword>
<sequence>MRKAKNQSVAMNPVNTKPYRLPDNATWLITGCSSGIGREIAKFIFGQPGQRLIATARDPSMLSYLPDQDDKVFKTALDVTSPESVDKAFEAAADHFGDGFYVDVVVNNAGYSLSGDTESATEEQTHQEMETLFFGTARVTMRAVREMRQNNDRRGGLIFNVSSLAGVCAFPGHAYYHAGKFAVEGWTESVAREMHPDWNINFCIAEPSGVKTNFEGSSKKWMAPHPAYASEDMPARKLESYVKKGLQQGAGIEPLDIAKALFEVASRGEKVPLHLPMGPVAVQLIRSKLEARLEGLEAAKSLPGLSSGVGGSQGTR</sequence>
<dbReference type="PRINTS" id="PR00081">
    <property type="entry name" value="GDHRDH"/>
</dbReference>
<dbReference type="PANTHER" id="PTHR43976:SF16">
    <property type="entry name" value="SHORT-CHAIN DEHYDROGENASE_REDUCTASE FAMILY PROTEIN"/>
    <property type="match status" value="1"/>
</dbReference>
<dbReference type="SUPFAM" id="SSF51735">
    <property type="entry name" value="NAD(P)-binding Rossmann-fold domains"/>
    <property type="match status" value="1"/>
</dbReference>
<comment type="similarity">
    <text evidence="1 3">Belongs to the short-chain dehydrogenases/reductases (SDR) family.</text>
</comment>
<protein>
    <submittedName>
        <fullName evidence="4">Uncharacterized protein</fullName>
    </submittedName>
</protein>
<evidence type="ECO:0000313" key="5">
    <source>
        <dbReference type="Proteomes" id="UP000829364"/>
    </source>
</evidence>